<dbReference type="RefSeq" id="YP_073793.1">
    <property type="nucleotide sequence ID" value="NC_001716.2"/>
</dbReference>
<comment type="function">
    <text evidence="9">Capsid scaffolding protein: Acts as a scaffold protein by binding major capsid protein in the cytoplasm, inducing the nuclear localization of both proteins. Multimerizes in the nucleus such as major capsid protein forms the icosahedral T=16 capsid. Autocatalytic cleavage releases the assembly protein, and subsequently abolishes interaction with major capsid protein. Cleavages products are evicted from the capsid before or during DNA packaging.</text>
</comment>
<comment type="catalytic activity">
    <reaction evidence="9">
        <text>Cleaves -Ala-|-Ser- and -Ala-|-Ala- bonds in the scaffold protein.</text>
        <dbReference type="EC" id="3.4.21.97"/>
    </reaction>
</comment>
<keyword evidence="2 9" id="KW-1048">Host nucleus</keyword>
<evidence type="ECO:0000256" key="6">
    <source>
        <dbReference type="ARBA" id="ARBA00022825"/>
    </source>
</evidence>
<dbReference type="GO" id="GO:0039708">
    <property type="term" value="P:nuclear capsid assembly"/>
    <property type="evidence" value="ECO:0007669"/>
    <property type="project" value="UniProtKB-ARBA"/>
</dbReference>
<evidence type="ECO:0000256" key="5">
    <source>
        <dbReference type="ARBA" id="ARBA00022801"/>
    </source>
</evidence>
<feature type="chain" id="PRO_5023528261" description="Capsid scaffolding protein" evidence="9">
    <location>
        <begin position="1"/>
        <end position="513"/>
    </location>
</feature>
<feature type="active site" description="Charge relay system" evidence="9">
    <location>
        <position position="132"/>
    </location>
</feature>
<keyword evidence="1 9" id="KW-0597">Phosphoprotein</keyword>
<evidence type="ECO:0000256" key="3">
    <source>
        <dbReference type="ARBA" id="ARBA00022612"/>
    </source>
</evidence>
<sequence length="513" mass="57421">METVLVAGFLCVYDDNDINDNFYLPRRTIQEEINSGNGLNIPLNINHNENAVIGTVSSLSDLQHGLFTVARVQSKEFLTIIKKIAVKSKLITNTEEKTLPPDPEIECLNSIFPGLSLSNRVGGNERDPFFKHVSICGVGRRPGTIAIFGRNLNWILDRFSSITEAEKEKILSTDQSCVQFFAEEQFKVDLYDLLADSLDTSYIKVRFPKLQSDKQLSGISKSTYIKASENLTANNHTINVNSKVTKETEATDSVSQDDCAVHAPDLISTICSTTHTTHHDLVRMNGSATGNSASLPAPQFSECVFLPKDTFCSLLNATAGAQNKNVTPAAPIFKTDEYITPYPESLSRMDYGNRMNYHIPPPYWYPSMPGFNYKSYRGSQKRCAPTDSDDEMSFPGDPDYTTKKKKRYREDDDRELTKDKNDIKELVDAIGMLRHEISALKYIRSQSPQRQHCTAVDTMPTIEEKNVASPKPSVVNASLTPGQDRNQNLMQSDQSLLSLNKKLFVEALNKMDN</sequence>
<feature type="region of interest" description="Interaction with major capsid protein" evidence="9">
    <location>
        <begin position="493"/>
        <end position="513"/>
    </location>
</feature>
<comment type="function">
    <text evidence="9">Assemblin: Protease that plays an essential role in virion assembly within the nucleus. Catalyzes the cleavage of the assembly protein after formation of the spherical procapsid. By that cleavage, the capsid matures and gains its icosahedral shape. The cleavage sites seem to include -Ala-Ser-, -Ala-Ala-, as well as Ala-Thr bonds. Assemblin and cleavages products are evicted from the capsid before or during DNA packaging.</text>
</comment>
<feature type="region of interest" description="Disordered" evidence="10">
    <location>
        <begin position="377"/>
        <end position="407"/>
    </location>
</feature>
<keyword evidence="8 9" id="KW-1035">Host cytoplasm</keyword>
<feature type="active site" description="Charge relay system" evidence="9">
    <location>
        <position position="116"/>
    </location>
</feature>
<dbReference type="EMBL" id="AF037218">
    <property type="protein sequence ID" value="AAC40767.1"/>
    <property type="molecule type" value="Genomic_DNA"/>
</dbReference>
<keyword evidence="6 9" id="KW-0720">Serine protease</keyword>
<dbReference type="OrthoDB" id="9131at10239"/>
<organism evidence="11 12">
    <name type="scientific">Human herpesvirus 7 (strain RK)</name>
    <name type="common">HHV-7</name>
    <name type="synonym">Human T lymphotropic virus</name>
    <dbReference type="NCBI Taxonomy" id="262398"/>
    <lineage>
        <taxon>Viruses</taxon>
        <taxon>Duplodnaviria</taxon>
        <taxon>Heunggongvirae</taxon>
        <taxon>Peploviricota</taxon>
        <taxon>Herviviricetes</taxon>
        <taxon>Herpesvirales</taxon>
        <taxon>Orthoherpesviridae</taxon>
        <taxon>Betaherpesvirinae</taxon>
        <taxon>Roseolovirus</taxon>
        <taxon>Roseolovirus humanbeta7</taxon>
        <taxon>Human betaherpesvirus 7</taxon>
    </lineage>
</organism>
<dbReference type="DNASU" id="3289511"/>
<dbReference type="InterPro" id="IPR035443">
    <property type="entry name" value="Herpes_virus_sf"/>
</dbReference>
<comment type="subcellular location">
    <molecule>Capsid scaffolding protein</molecule>
    <subcellularLocation>
        <location evidence="9">Host cytoplasm</location>
    </subcellularLocation>
</comment>
<dbReference type="GO" id="GO:0042025">
    <property type="term" value="C:host cell nucleus"/>
    <property type="evidence" value="ECO:0007669"/>
    <property type="project" value="UniProtKB-SubCell"/>
</dbReference>
<feature type="site" description="Cleavage; by assemblin; Release site" evidence="9">
    <location>
        <begin position="227"/>
        <end position="228"/>
    </location>
</feature>
<keyword evidence="5 9" id="KW-0378">Hydrolase</keyword>
<comment type="subunit">
    <molecule>Assemblin</molecule>
    <text evidence="9">Exists in a monomer-dimer equilibrium with the dimer being the active species.</text>
</comment>
<gene>
    <name evidence="11" type="primary">U53</name>
</gene>
<comment type="subcellular location">
    <molecule>Assemblin</molecule>
    <subcellularLocation>
        <location evidence="9">Host nucleus</location>
    </subcellularLocation>
</comment>
<keyword evidence="12" id="KW-1185">Reference proteome</keyword>
<comment type="function">
    <text evidence="9">Assembly protein: Plays a major role in capsid assembly. Acts as a scaffold protein by binding major capsid protein. Multimerizes in the nucleus such as major capsid protein forms the icosahedral T=16 capsid. Cleaved by assemblin after capsid completion. The cleavages products are evicted from the capsid before or during DNA packaging.</text>
</comment>
<dbReference type="GO" id="GO:0030430">
    <property type="term" value="C:host cell cytoplasm"/>
    <property type="evidence" value="ECO:0007669"/>
    <property type="project" value="UniProtKB-SubCell"/>
</dbReference>
<evidence type="ECO:0000256" key="1">
    <source>
        <dbReference type="ARBA" id="ARBA00022553"/>
    </source>
</evidence>
<evidence type="ECO:0000313" key="11">
    <source>
        <dbReference type="EMBL" id="AAC40767.1"/>
    </source>
</evidence>
<evidence type="ECO:0000256" key="9">
    <source>
        <dbReference type="HAMAP-Rule" id="MF_04008"/>
    </source>
</evidence>
<comment type="subunit">
    <molecule>Capsid scaffolding protein</molecule>
    <text evidence="9">Homomultimer. Interacts with major capsid protein.</text>
</comment>
<keyword evidence="7 9" id="KW-0118">Viral capsid assembly</keyword>
<evidence type="ECO:0000256" key="4">
    <source>
        <dbReference type="ARBA" id="ARBA00022670"/>
    </source>
</evidence>
<evidence type="ECO:0000256" key="10">
    <source>
        <dbReference type="SAM" id="MobiDB-lite"/>
    </source>
</evidence>
<dbReference type="GO" id="GO:0004252">
    <property type="term" value="F:serine-type endopeptidase activity"/>
    <property type="evidence" value="ECO:0007669"/>
    <property type="project" value="UniProtKB-UniRule"/>
</dbReference>
<dbReference type="InterPro" id="IPR001847">
    <property type="entry name" value="Peptidase_S21"/>
</dbReference>
<dbReference type="MEROPS" id="S21.004"/>
<dbReference type="HAMAP" id="MF_04008">
    <property type="entry name" value="HSV_SCAF"/>
    <property type="match status" value="1"/>
</dbReference>
<reference evidence="11 12" key="1">
    <citation type="journal article" date="1998" name="Virology">
        <title>The DNA sequence of the RK strain of human herpesvirus 7.</title>
        <authorList>
            <person name="Megaw A.G."/>
            <person name="Rapaport D."/>
            <person name="Avidor B."/>
            <person name="Frenkel N."/>
            <person name="Davison A.J."/>
        </authorList>
    </citation>
    <scope>NUCLEOTIDE SEQUENCE [LARGE SCALE GENOMIC DNA]</scope>
    <source>
        <strain evidence="11 12">RK</strain>
    </source>
</reference>
<keyword evidence="3 9" id="KW-1188">Viral release from host cell</keyword>
<name>O56287_HHV7R</name>
<evidence type="ECO:0000256" key="8">
    <source>
        <dbReference type="ARBA" id="ARBA00023200"/>
    </source>
</evidence>
<comment type="subcellular location">
    <molecule>Assembly protein</molecule>
    <subcellularLocation>
        <location evidence="9">Host nucleus</location>
    </subcellularLocation>
</comment>
<dbReference type="SUPFAM" id="SSF50789">
    <property type="entry name" value="Herpes virus serine proteinase, assemblin"/>
    <property type="match status" value="1"/>
</dbReference>
<dbReference type="PRINTS" id="PR00236">
    <property type="entry name" value="HSVCAPSIDP40"/>
</dbReference>
<protein>
    <recommendedName>
        <fullName evidence="9">Capsid scaffolding protein</fullName>
    </recommendedName>
    <alternativeName>
        <fullName evidence="9">Protease precursor</fullName>
        <shortName evidence="9">pPR</shortName>
    </alternativeName>
    <component>
        <recommendedName>
            <fullName evidence="9">Assemblin</fullName>
            <ecNumber evidence="9">3.4.21.97</ecNumber>
        </recommendedName>
        <alternativeName>
            <fullName evidence="9">Protease</fullName>
            <shortName evidence="9">Pr</shortName>
        </alternativeName>
    </component>
    <component>
        <recommendedName>
            <fullName evidence="9">Assembly protein</fullName>
            <shortName evidence="9">AP</shortName>
        </recommendedName>
        <alternativeName>
            <fullName evidence="9">Capsid assembly protein</fullName>
        </alternativeName>
    </component>
</protein>
<comment type="caution">
    <text evidence="9">Lacks conserved residue(s) required for the propagation of feature annotation.</text>
</comment>
<comment type="PTM">
    <text evidence="9">Capsid scaffolding protein: Capsid scaffolding protein is cleaved by assemblin after formation of the spherical procapsid. As a result, the capsid obtains its mature, icosahedral shape. Cleavages occur at two or more sites: release (R-site) and maturation (M-site).</text>
</comment>
<feature type="chain" id="PRO_5023528262" description="Assembly protein" evidence="9">
    <location>
        <begin position="228"/>
        <end position="513"/>
    </location>
</feature>
<dbReference type="Pfam" id="PF00716">
    <property type="entry name" value="Peptidase_S21"/>
    <property type="match status" value="1"/>
</dbReference>
<evidence type="ECO:0000256" key="7">
    <source>
        <dbReference type="ARBA" id="ARBA00022950"/>
    </source>
</evidence>
<dbReference type="Gene3D" id="3.20.16.10">
    <property type="entry name" value="Herpesvirus/Caudovirus protease domain"/>
    <property type="match status" value="1"/>
</dbReference>
<dbReference type="Proteomes" id="UP000098510">
    <property type="component" value="Segment"/>
</dbReference>
<evidence type="ECO:0000256" key="2">
    <source>
        <dbReference type="ARBA" id="ARBA00022562"/>
    </source>
</evidence>
<feature type="chain" id="PRO_5023528263" description="Assemblin" evidence="9">
    <location>
        <begin position="1"/>
        <end position="227"/>
    </location>
</feature>
<feature type="active site" description="Charge relay system" evidence="9">
    <location>
        <position position="47"/>
    </location>
</feature>
<comment type="subunit">
    <molecule>Assembly protein</molecule>
    <text evidence="9">Homomultimer. Interacts with major capsid protein.</text>
</comment>
<comment type="domain">
    <text evidence="9">Region of interaction between pPR and pAP is called Amino conserved domain (ACD). The region of interaction with major capsid protein is called carboxyl conserved domain (CCD).</text>
</comment>
<dbReference type="GO" id="GO:0019076">
    <property type="term" value="P:viral release from host cell"/>
    <property type="evidence" value="ECO:0007669"/>
    <property type="project" value="UniProtKB-UniRule"/>
</dbReference>
<dbReference type="GO" id="GO:0006508">
    <property type="term" value="P:proteolysis"/>
    <property type="evidence" value="ECO:0007669"/>
    <property type="project" value="UniProtKB-KW"/>
</dbReference>
<comment type="similarity">
    <text evidence="9">Belongs to the herpesviridae capsid scaffolding protein family.</text>
</comment>
<dbReference type="GO" id="GO:0042802">
    <property type="term" value="F:identical protein binding"/>
    <property type="evidence" value="ECO:0007669"/>
    <property type="project" value="UniProtKB-UniRule"/>
</dbReference>
<dbReference type="GeneID" id="3289511"/>
<dbReference type="EC" id="3.4.21.97" evidence="9"/>
<organismHost>
    <name type="scientific">Homo sapiens</name>
    <name type="common">Human</name>
    <dbReference type="NCBI Taxonomy" id="9606"/>
</organismHost>
<accession>O56287</accession>
<dbReference type="KEGG" id="vg:3289511"/>
<keyword evidence="4 9" id="KW-0645">Protease</keyword>
<proteinExistence type="inferred from homology"/>
<evidence type="ECO:0000313" key="12">
    <source>
        <dbReference type="Proteomes" id="UP000098510"/>
    </source>
</evidence>